<dbReference type="PROSITE" id="PS51257">
    <property type="entry name" value="PROKAR_LIPOPROTEIN"/>
    <property type="match status" value="1"/>
</dbReference>
<reference evidence="2" key="1">
    <citation type="journal article" date="2019" name="Int. J. Syst. Evol. Microbiol.">
        <title>The Global Catalogue of Microorganisms (GCM) 10K type strain sequencing project: providing services to taxonomists for standard genome sequencing and annotation.</title>
        <authorList>
            <consortium name="The Broad Institute Genomics Platform"/>
            <consortium name="The Broad Institute Genome Sequencing Center for Infectious Disease"/>
            <person name="Wu L."/>
            <person name="Ma J."/>
        </authorList>
    </citation>
    <scope>NUCLEOTIDE SEQUENCE [LARGE SCALE GENOMIC DNA]</scope>
    <source>
        <strain evidence="2">CCUG 54518</strain>
    </source>
</reference>
<proteinExistence type="predicted"/>
<evidence type="ECO:0000313" key="1">
    <source>
        <dbReference type="EMBL" id="MFC7433784.1"/>
    </source>
</evidence>
<evidence type="ECO:0008006" key="3">
    <source>
        <dbReference type="Google" id="ProtNLM"/>
    </source>
</evidence>
<gene>
    <name evidence="1" type="ORF">ACFQNJ_04600</name>
</gene>
<dbReference type="Proteomes" id="UP001596495">
    <property type="component" value="Unassembled WGS sequence"/>
</dbReference>
<evidence type="ECO:0000313" key="2">
    <source>
        <dbReference type="Proteomes" id="UP001596495"/>
    </source>
</evidence>
<dbReference type="RefSeq" id="WP_382254237.1">
    <property type="nucleotide sequence ID" value="NZ_JBHTBX010000002.1"/>
</dbReference>
<dbReference type="EMBL" id="JBHTBX010000002">
    <property type="protein sequence ID" value="MFC7433784.1"/>
    <property type="molecule type" value="Genomic_DNA"/>
</dbReference>
<comment type="caution">
    <text evidence="1">The sequence shown here is derived from an EMBL/GenBank/DDBJ whole genome shotgun (WGS) entry which is preliminary data.</text>
</comment>
<name>A0ABW2R5L1_9BURK</name>
<protein>
    <recommendedName>
        <fullName evidence="3">Lipoprotein</fullName>
    </recommendedName>
</protein>
<sequence>MITRILIASGMVLALAACGEKPQGMGGIKQDAAPYTGVGKSQYVQGGWTTGDKGSWEQQLKARAQYGQNDYSRASN</sequence>
<accession>A0ABW2R5L1</accession>
<organism evidence="1 2">
    <name type="scientific">Hydrogenophaga bisanensis</name>
    <dbReference type="NCBI Taxonomy" id="439611"/>
    <lineage>
        <taxon>Bacteria</taxon>
        <taxon>Pseudomonadati</taxon>
        <taxon>Pseudomonadota</taxon>
        <taxon>Betaproteobacteria</taxon>
        <taxon>Burkholderiales</taxon>
        <taxon>Comamonadaceae</taxon>
        <taxon>Hydrogenophaga</taxon>
    </lineage>
</organism>
<keyword evidence="2" id="KW-1185">Reference proteome</keyword>